<keyword evidence="5" id="KW-1133">Transmembrane helix</keyword>
<dbReference type="InterPro" id="IPR039544">
    <property type="entry name" value="Tim44-like"/>
</dbReference>
<evidence type="ECO:0000259" key="6">
    <source>
        <dbReference type="SMART" id="SM00978"/>
    </source>
</evidence>
<dbReference type="AlphaFoldDB" id="A0A7C3FY37"/>
<name>A0A7C3FY37_9PROT</name>
<evidence type="ECO:0000313" key="7">
    <source>
        <dbReference type="EMBL" id="HFB54969.1"/>
    </source>
</evidence>
<dbReference type="Proteomes" id="UP000886042">
    <property type="component" value="Unassembled WGS sequence"/>
</dbReference>
<dbReference type="PANTHER" id="PTHR10721">
    <property type="entry name" value="MITOCHONDRIAL IMPORT INNER MEMBRANE TRANSLOCASE SUBUNIT TIM44"/>
    <property type="match status" value="1"/>
</dbReference>
<dbReference type="EMBL" id="DRMN01000231">
    <property type="protein sequence ID" value="HFB54969.1"/>
    <property type="molecule type" value="Genomic_DNA"/>
</dbReference>
<feature type="non-terminal residue" evidence="7">
    <location>
        <position position="1"/>
    </location>
</feature>
<keyword evidence="3" id="KW-0809">Transit peptide</keyword>
<feature type="domain" description="Tim44-like" evidence="6">
    <location>
        <begin position="63"/>
        <end position="209"/>
    </location>
</feature>
<comment type="similarity">
    <text evidence="2">Belongs to the Tim44 family.</text>
</comment>
<dbReference type="Gene3D" id="3.10.450.240">
    <property type="match status" value="1"/>
</dbReference>
<dbReference type="PANTHER" id="PTHR10721:SF1">
    <property type="entry name" value="MITOCHONDRIAL IMPORT INNER MEMBRANE TRANSLOCASE SUBUNIT TIM44"/>
    <property type="match status" value="1"/>
</dbReference>
<dbReference type="GO" id="GO:0016020">
    <property type="term" value="C:membrane"/>
    <property type="evidence" value="ECO:0007669"/>
    <property type="project" value="UniProtKB-SubCell"/>
</dbReference>
<evidence type="ECO:0000256" key="5">
    <source>
        <dbReference type="SAM" id="Phobius"/>
    </source>
</evidence>
<dbReference type="InterPro" id="IPR032710">
    <property type="entry name" value="NTF2-like_dom_sf"/>
</dbReference>
<protein>
    <submittedName>
        <fullName evidence="7">Tim44 domain-containing protein</fullName>
    </submittedName>
</protein>
<dbReference type="InterPro" id="IPR007379">
    <property type="entry name" value="Tim44-like_dom"/>
</dbReference>
<dbReference type="SMART" id="SM00978">
    <property type="entry name" value="Tim44"/>
    <property type="match status" value="1"/>
</dbReference>
<organism evidence="7">
    <name type="scientific">Hellea balneolensis</name>
    <dbReference type="NCBI Taxonomy" id="287478"/>
    <lineage>
        <taxon>Bacteria</taxon>
        <taxon>Pseudomonadati</taxon>
        <taxon>Pseudomonadota</taxon>
        <taxon>Alphaproteobacteria</taxon>
        <taxon>Maricaulales</taxon>
        <taxon>Robiginitomaculaceae</taxon>
        <taxon>Hellea</taxon>
    </lineage>
</organism>
<comment type="caution">
    <text evidence="7">The sequence shown here is derived from an EMBL/GenBank/DDBJ whole genome shotgun (WGS) entry which is preliminary data.</text>
</comment>
<evidence type="ECO:0000256" key="1">
    <source>
        <dbReference type="ARBA" id="ARBA00004370"/>
    </source>
</evidence>
<evidence type="ECO:0000256" key="3">
    <source>
        <dbReference type="ARBA" id="ARBA00022946"/>
    </source>
</evidence>
<keyword evidence="4 5" id="KW-0472">Membrane</keyword>
<evidence type="ECO:0000256" key="2">
    <source>
        <dbReference type="ARBA" id="ARBA00009597"/>
    </source>
</evidence>
<dbReference type="GO" id="GO:0030150">
    <property type="term" value="P:protein import into mitochondrial matrix"/>
    <property type="evidence" value="ECO:0007669"/>
    <property type="project" value="TreeGrafter"/>
</dbReference>
<evidence type="ECO:0000256" key="4">
    <source>
        <dbReference type="ARBA" id="ARBA00023136"/>
    </source>
</evidence>
<accession>A0A7C3FY37</accession>
<dbReference type="NCBIfam" id="NF033779">
    <property type="entry name" value="Tim44_TimA_adap"/>
    <property type="match status" value="1"/>
</dbReference>
<gene>
    <name evidence="7" type="ORF">ENJ46_03515</name>
</gene>
<keyword evidence="5" id="KW-0812">Transmembrane</keyword>
<sequence length="227" mass="24260">APFMQEIILYAVLTLIVGAMLYSVLGKDVGEGSESAFDPKDMLDKLASDKTEFVPAQVFEGPAAEGLTAIHKADPHFTLAEFIDGAQAAYAMILEAYADGDKDTLSALLNAEVGKSYMDAIDARTQKGLTQTTDLARLIRAEVVGASRSGKKGKISVLYEAELATALLNEAGDVVEGDLDVLSRVKEVWSYERTLGAKNPNWILCAVEPHDVLSGDADGPDHSPDTE</sequence>
<reference evidence="7" key="1">
    <citation type="journal article" date="2020" name="mSystems">
        <title>Genome- and Community-Level Interaction Insights into Carbon Utilization and Element Cycling Functions of Hydrothermarchaeota in Hydrothermal Sediment.</title>
        <authorList>
            <person name="Zhou Z."/>
            <person name="Liu Y."/>
            <person name="Xu W."/>
            <person name="Pan J."/>
            <person name="Luo Z.H."/>
            <person name="Li M."/>
        </authorList>
    </citation>
    <scope>NUCLEOTIDE SEQUENCE [LARGE SCALE GENOMIC DNA]</scope>
    <source>
        <strain evidence="7">HyVt-489</strain>
    </source>
</reference>
<dbReference type="GO" id="GO:0051087">
    <property type="term" value="F:protein-folding chaperone binding"/>
    <property type="evidence" value="ECO:0007669"/>
    <property type="project" value="TreeGrafter"/>
</dbReference>
<dbReference type="SUPFAM" id="SSF54427">
    <property type="entry name" value="NTF2-like"/>
    <property type="match status" value="1"/>
</dbReference>
<proteinExistence type="inferred from homology"/>
<comment type="subcellular location">
    <subcellularLocation>
        <location evidence="1">Membrane</location>
    </subcellularLocation>
</comment>
<dbReference type="Pfam" id="PF04280">
    <property type="entry name" value="Tim44"/>
    <property type="match status" value="1"/>
</dbReference>
<feature type="transmembrane region" description="Helical" evidence="5">
    <location>
        <begin position="7"/>
        <end position="25"/>
    </location>
</feature>